<accession>A0ABU7TSP4</accession>
<dbReference type="Gene3D" id="2.40.10.220">
    <property type="entry name" value="predicted glycosyltransferase like domains"/>
    <property type="match status" value="1"/>
</dbReference>
<comment type="caution">
    <text evidence="2">The sequence shown here is derived from an EMBL/GenBank/DDBJ whole genome shotgun (WGS) entry which is preliminary data.</text>
</comment>
<organism evidence="2 3">
    <name type="scientific">Methylobacterium oryzae</name>
    <dbReference type="NCBI Taxonomy" id="334852"/>
    <lineage>
        <taxon>Bacteria</taxon>
        <taxon>Pseudomonadati</taxon>
        <taxon>Pseudomonadota</taxon>
        <taxon>Alphaproteobacteria</taxon>
        <taxon>Hyphomicrobiales</taxon>
        <taxon>Methylobacteriaceae</taxon>
        <taxon>Methylobacterium</taxon>
    </lineage>
</organism>
<protein>
    <submittedName>
        <fullName evidence="2">Pilus assembly protein PilZ</fullName>
    </submittedName>
</protein>
<evidence type="ECO:0000313" key="2">
    <source>
        <dbReference type="EMBL" id="MEE7492712.1"/>
    </source>
</evidence>
<name>A0ABU7TSP4_9HYPH</name>
<dbReference type="Pfam" id="PF07238">
    <property type="entry name" value="PilZ"/>
    <property type="match status" value="1"/>
</dbReference>
<dbReference type="SUPFAM" id="SSF141371">
    <property type="entry name" value="PilZ domain-like"/>
    <property type="match status" value="1"/>
</dbReference>
<sequence>MVERRRTARRRVCLGGRLRVAAFLPEIECTVRDVSLDGARVRLPAEAALPDRVELSVPCRGETRRAFVAWRAGESVGLGFAETRAAAEPEAVARRLAASEAEVARLRAALLDGNSPEPGRVH</sequence>
<evidence type="ECO:0000259" key="1">
    <source>
        <dbReference type="Pfam" id="PF07238"/>
    </source>
</evidence>
<gene>
    <name evidence="2" type="ORF">MOTC310_20415</name>
</gene>
<dbReference type="Proteomes" id="UP001355206">
    <property type="component" value="Unassembled WGS sequence"/>
</dbReference>
<dbReference type="InterPro" id="IPR009875">
    <property type="entry name" value="PilZ_domain"/>
</dbReference>
<proteinExistence type="predicted"/>
<dbReference type="EMBL" id="MLCA01000010">
    <property type="protein sequence ID" value="MEE7492712.1"/>
    <property type="molecule type" value="Genomic_DNA"/>
</dbReference>
<evidence type="ECO:0000313" key="3">
    <source>
        <dbReference type="Proteomes" id="UP001355206"/>
    </source>
</evidence>
<keyword evidence="3" id="KW-1185">Reference proteome</keyword>
<dbReference type="RefSeq" id="WP_331303107.1">
    <property type="nucleotide sequence ID" value="NZ_MLCA01000010.1"/>
</dbReference>
<reference evidence="2 3" key="1">
    <citation type="journal article" date="2012" name="Genet. Mol. Biol.">
        <title>Analysis of 16S rRNA and mxaF genes revealing insights into Methylobacterium niche-specific plant association.</title>
        <authorList>
            <person name="Dourado M.N."/>
            <person name="Andreote F.D."/>
            <person name="Dini-Andreote F."/>
            <person name="Conti R."/>
            <person name="Araujo J.M."/>
            <person name="Araujo W.L."/>
        </authorList>
    </citation>
    <scope>NUCLEOTIDE SEQUENCE [LARGE SCALE GENOMIC DNA]</scope>
    <source>
        <strain evidence="2 3">TC3-10</strain>
    </source>
</reference>
<feature type="domain" description="PilZ" evidence="1">
    <location>
        <begin position="3"/>
        <end position="86"/>
    </location>
</feature>